<dbReference type="EMBL" id="BJLQ01000015">
    <property type="protein sequence ID" value="GEA84508.1"/>
    <property type="molecule type" value="Genomic_DNA"/>
</dbReference>
<keyword evidence="2" id="KW-1185">Reference proteome</keyword>
<name>A0A4Y3KNM1_9CELL</name>
<dbReference type="Proteomes" id="UP000320461">
    <property type="component" value="Unassembled WGS sequence"/>
</dbReference>
<sequence length="86" mass="8958">MEPLDVVAGRGALVRVPEQCRGVRESAFARHLGGHGPAEVVRGAIYAASFAGAARRRAETVGRLQRALEFAGLTMIGTTGDGASRP</sequence>
<protein>
    <submittedName>
        <fullName evidence="1">Uncharacterized protein</fullName>
    </submittedName>
</protein>
<reference evidence="1 2" key="1">
    <citation type="submission" date="2019-06" db="EMBL/GenBank/DDBJ databases">
        <title>Whole genome shotgun sequence of Cellulomonas gelida NBRC 3748.</title>
        <authorList>
            <person name="Hosoyama A."/>
            <person name="Uohara A."/>
            <person name="Ohji S."/>
            <person name="Ichikawa N."/>
        </authorList>
    </citation>
    <scope>NUCLEOTIDE SEQUENCE [LARGE SCALE GENOMIC DNA]</scope>
    <source>
        <strain evidence="1 2">NBRC 3748</strain>
    </source>
</reference>
<evidence type="ECO:0000313" key="2">
    <source>
        <dbReference type="Proteomes" id="UP000320461"/>
    </source>
</evidence>
<dbReference type="AlphaFoldDB" id="A0A4Y3KNM1"/>
<organism evidence="1 2">
    <name type="scientific">Cellulomonas gelida</name>
    <dbReference type="NCBI Taxonomy" id="1712"/>
    <lineage>
        <taxon>Bacteria</taxon>
        <taxon>Bacillati</taxon>
        <taxon>Actinomycetota</taxon>
        <taxon>Actinomycetes</taxon>
        <taxon>Micrococcales</taxon>
        <taxon>Cellulomonadaceae</taxon>
        <taxon>Cellulomonas</taxon>
    </lineage>
</organism>
<evidence type="ECO:0000313" key="1">
    <source>
        <dbReference type="EMBL" id="GEA84508.1"/>
    </source>
</evidence>
<accession>A0A4Y3KNM1</accession>
<gene>
    <name evidence="1" type="ORF">CGE01nite_17590</name>
</gene>
<proteinExistence type="predicted"/>
<comment type="caution">
    <text evidence="1">The sequence shown here is derived from an EMBL/GenBank/DDBJ whole genome shotgun (WGS) entry which is preliminary data.</text>
</comment>